<reference evidence="2" key="1">
    <citation type="journal article" date="2020" name="bioRxiv">
        <title>A rank-normalized archaeal taxonomy based on genome phylogeny resolves widespread incomplete and uneven classifications.</title>
        <authorList>
            <person name="Rinke C."/>
            <person name="Chuvochina M."/>
            <person name="Mussig A.J."/>
            <person name="Chaumeil P.-A."/>
            <person name="Waite D.W."/>
            <person name="Whitman W.B."/>
            <person name="Parks D.H."/>
            <person name="Hugenholtz P."/>
        </authorList>
    </citation>
    <scope>NUCLEOTIDE SEQUENCE</scope>
    <source>
        <strain evidence="2">UBA8838</strain>
    </source>
</reference>
<evidence type="ECO:0000313" key="3">
    <source>
        <dbReference type="Proteomes" id="UP000646844"/>
    </source>
</evidence>
<organism evidence="2 3">
    <name type="scientific">Sulfurisphaera tokodaii</name>
    <dbReference type="NCBI Taxonomy" id="111955"/>
    <lineage>
        <taxon>Archaea</taxon>
        <taxon>Thermoproteota</taxon>
        <taxon>Thermoprotei</taxon>
        <taxon>Sulfolobales</taxon>
        <taxon>Sulfolobaceae</taxon>
        <taxon>Sulfurisphaera</taxon>
    </lineage>
</organism>
<dbReference type="SUPFAM" id="SSF81593">
    <property type="entry name" value="Nucleotidyltransferase substrate binding subunit/domain"/>
    <property type="match status" value="1"/>
</dbReference>
<dbReference type="AlphaFoldDB" id="A0A832WN65"/>
<gene>
    <name evidence="2" type="ORF">HA332_00115</name>
</gene>
<evidence type="ECO:0000313" key="2">
    <source>
        <dbReference type="EMBL" id="HII72830.1"/>
    </source>
</evidence>
<dbReference type="InterPro" id="IPR007842">
    <property type="entry name" value="HEPN_dom"/>
</dbReference>
<feature type="domain" description="HEPN" evidence="1">
    <location>
        <begin position="7"/>
        <end position="114"/>
    </location>
</feature>
<dbReference type="Pfam" id="PF05168">
    <property type="entry name" value="HEPN"/>
    <property type="match status" value="1"/>
</dbReference>
<dbReference type="PROSITE" id="PS50910">
    <property type="entry name" value="HEPN"/>
    <property type="match status" value="1"/>
</dbReference>
<dbReference type="Proteomes" id="UP000646844">
    <property type="component" value="Unassembled WGS sequence"/>
</dbReference>
<dbReference type="OMA" id="WFSCFAS"/>
<dbReference type="SMART" id="SM00748">
    <property type="entry name" value="HEPN"/>
    <property type="match status" value="1"/>
</dbReference>
<dbReference type="RefSeq" id="WP_052846402.1">
    <property type="nucleotide sequence ID" value="NZ_BAABQO010000012.1"/>
</dbReference>
<sequence length="126" mass="15056">MVEKFWFEKSKEFLELAKKHLDDGYFWFSCFASQQSVEFALKGLLVKYKGMFPFTHDLGELAEKVGKELGVNVPDDIIRYCDLLTPHYVMSRYSQFTEYNRRKAEECLNSAITVIEWIRKNFYINW</sequence>
<comment type="caution">
    <text evidence="2">The sequence shown here is derived from an EMBL/GenBank/DDBJ whole genome shotgun (WGS) entry which is preliminary data.</text>
</comment>
<protein>
    <submittedName>
        <fullName evidence="2">HEPN domain-containing protein</fullName>
    </submittedName>
</protein>
<dbReference type="EMBL" id="DUJO01000002">
    <property type="protein sequence ID" value="HII72830.1"/>
    <property type="molecule type" value="Genomic_DNA"/>
</dbReference>
<name>A0A832WN65_9CREN</name>
<evidence type="ECO:0000259" key="1">
    <source>
        <dbReference type="PROSITE" id="PS50910"/>
    </source>
</evidence>
<proteinExistence type="predicted"/>
<dbReference type="Gene3D" id="1.20.120.330">
    <property type="entry name" value="Nucleotidyltransferases domain 2"/>
    <property type="match status" value="1"/>
</dbReference>
<dbReference type="GeneID" id="1458705"/>
<accession>A0A832WN65</accession>